<protein>
    <submittedName>
        <fullName evidence="1">DnaJ-domain-containing protein</fullName>
    </submittedName>
</protein>
<sequence length="359" mass="39894">MLNHYQTLNVSASADLAAIKKAYHKISLLHHPDKTVHLAAAERAQREHLFKLANVAFEVLSDLHKRKIYDQNLHAGQNRPKAQGSNTTARPTTARAPNSQAPPPPPPPRTSRAKPGGTQGFQGPQDLQRAPLSTHRFSATTLGTAPDFNWCHCEVNERSELTILTYSNWLGWRFSVNIARHLKVVAKPTIPEKPVSERIFVRLPLQRKPKQVTDAPTDVVMNLRSTPNSRHTILCLTLIETLGAGLEFLVEIIIASEAAQIDVQEPVAWQWAYNIDHEPLSPGFRVKVTNLIFYPFKPYPAVLPSGGMPTTPYPVGSPMRGLVGQFPGILIEELAPNAYCKKEEQQGKTFWHLTAVGSM</sequence>
<proteinExistence type="predicted"/>
<organism evidence="1 2">
    <name type="scientific">Macroventuria anomochaeta</name>
    <dbReference type="NCBI Taxonomy" id="301207"/>
    <lineage>
        <taxon>Eukaryota</taxon>
        <taxon>Fungi</taxon>
        <taxon>Dikarya</taxon>
        <taxon>Ascomycota</taxon>
        <taxon>Pezizomycotina</taxon>
        <taxon>Dothideomycetes</taxon>
        <taxon>Pleosporomycetidae</taxon>
        <taxon>Pleosporales</taxon>
        <taxon>Pleosporineae</taxon>
        <taxon>Didymellaceae</taxon>
        <taxon>Macroventuria</taxon>
    </lineage>
</organism>
<accession>A0ACB6RUS1</accession>
<evidence type="ECO:0000313" key="2">
    <source>
        <dbReference type="Proteomes" id="UP000799754"/>
    </source>
</evidence>
<dbReference type="EMBL" id="MU006725">
    <property type="protein sequence ID" value="KAF2625519.1"/>
    <property type="molecule type" value="Genomic_DNA"/>
</dbReference>
<name>A0ACB6RUS1_9PLEO</name>
<gene>
    <name evidence="1" type="ORF">BU25DRAFT_114983</name>
</gene>
<comment type="caution">
    <text evidence="1">The sequence shown here is derived from an EMBL/GenBank/DDBJ whole genome shotgun (WGS) entry which is preliminary data.</text>
</comment>
<reference evidence="1" key="1">
    <citation type="journal article" date="2020" name="Stud. Mycol.">
        <title>101 Dothideomycetes genomes: a test case for predicting lifestyles and emergence of pathogens.</title>
        <authorList>
            <person name="Haridas S."/>
            <person name="Albert R."/>
            <person name="Binder M."/>
            <person name="Bloem J."/>
            <person name="Labutti K."/>
            <person name="Salamov A."/>
            <person name="Andreopoulos B."/>
            <person name="Baker S."/>
            <person name="Barry K."/>
            <person name="Bills G."/>
            <person name="Bluhm B."/>
            <person name="Cannon C."/>
            <person name="Castanera R."/>
            <person name="Culley D."/>
            <person name="Daum C."/>
            <person name="Ezra D."/>
            <person name="Gonzalez J."/>
            <person name="Henrissat B."/>
            <person name="Kuo A."/>
            <person name="Liang C."/>
            <person name="Lipzen A."/>
            <person name="Lutzoni F."/>
            <person name="Magnuson J."/>
            <person name="Mondo S."/>
            <person name="Nolan M."/>
            <person name="Ohm R."/>
            <person name="Pangilinan J."/>
            <person name="Park H.-J."/>
            <person name="Ramirez L."/>
            <person name="Alfaro M."/>
            <person name="Sun H."/>
            <person name="Tritt A."/>
            <person name="Yoshinaga Y."/>
            <person name="Zwiers L.-H."/>
            <person name="Turgeon B."/>
            <person name="Goodwin S."/>
            <person name="Spatafora J."/>
            <person name="Crous P."/>
            <person name="Grigoriev I."/>
        </authorList>
    </citation>
    <scope>NUCLEOTIDE SEQUENCE</scope>
    <source>
        <strain evidence="1">CBS 525.71</strain>
    </source>
</reference>
<keyword evidence="2" id="KW-1185">Reference proteome</keyword>
<dbReference type="Proteomes" id="UP000799754">
    <property type="component" value="Unassembled WGS sequence"/>
</dbReference>
<evidence type="ECO:0000313" key="1">
    <source>
        <dbReference type="EMBL" id="KAF2625519.1"/>
    </source>
</evidence>